<evidence type="ECO:0000313" key="2">
    <source>
        <dbReference type="EMBL" id="QQZ62151.1"/>
    </source>
</evidence>
<accession>A0A974PER8</accession>
<evidence type="ECO:0000313" key="3">
    <source>
        <dbReference type="Proteomes" id="UP000595841"/>
    </source>
</evidence>
<dbReference type="AlphaFoldDB" id="A0A974PER8"/>
<dbReference type="KEGG" id="pson:JI735_05785"/>
<dbReference type="Proteomes" id="UP000595841">
    <property type="component" value="Chromosome"/>
</dbReference>
<dbReference type="SUPFAM" id="SSF51735">
    <property type="entry name" value="NAD(P)-binding Rossmann-fold domains"/>
    <property type="match status" value="1"/>
</dbReference>
<keyword evidence="3" id="KW-1185">Reference proteome</keyword>
<gene>
    <name evidence="2" type="ORF">JI735_05785</name>
</gene>
<dbReference type="InterPro" id="IPR036291">
    <property type="entry name" value="NAD(P)-bd_dom_sf"/>
</dbReference>
<protein>
    <submittedName>
        <fullName evidence="2">NAD-dependent epimerase/dehydratase family protein</fullName>
    </submittedName>
</protein>
<proteinExistence type="predicted"/>
<organism evidence="2 3">
    <name type="scientific">Paenibacillus sonchi</name>
    <dbReference type="NCBI Taxonomy" id="373687"/>
    <lineage>
        <taxon>Bacteria</taxon>
        <taxon>Bacillati</taxon>
        <taxon>Bacillota</taxon>
        <taxon>Bacilli</taxon>
        <taxon>Bacillales</taxon>
        <taxon>Paenibacillaceae</taxon>
        <taxon>Paenibacillus</taxon>
        <taxon>Paenibacillus sonchi group</taxon>
    </lineage>
</organism>
<sequence length="40" mass="4329">MKVLVTGSTGFVGEYMMDFLINNNVEVLGSSRNPGIVLIL</sequence>
<dbReference type="Gene3D" id="3.40.50.720">
    <property type="entry name" value="NAD(P)-binding Rossmann-like Domain"/>
    <property type="match status" value="1"/>
</dbReference>
<evidence type="ECO:0000259" key="1">
    <source>
        <dbReference type="Pfam" id="PF01370"/>
    </source>
</evidence>
<dbReference type="Pfam" id="PF01370">
    <property type="entry name" value="Epimerase"/>
    <property type="match status" value="1"/>
</dbReference>
<dbReference type="InterPro" id="IPR001509">
    <property type="entry name" value="Epimerase_deHydtase"/>
</dbReference>
<feature type="domain" description="NAD-dependent epimerase/dehydratase" evidence="1">
    <location>
        <begin position="3"/>
        <end position="33"/>
    </location>
</feature>
<reference evidence="2 3" key="1">
    <citation type="submission" date="2021-01" db="EMBL/GenBank/DDBJ databases">
        <title>Whole genome sequence of Paenibacillus sonchi LMG 24727 for comparative genomics.</title>
        <authorList>
            <person name="Lee G."/>
            <person name="Kim M.-J."/>
            <person name="Lim K."/>
            <person name="Shin J.-H."/>
        </authorList>
    </citation>
    <scope>NUCLEOTIDE SEQUENCE [LARGE SCALE GENOMIC DNA]</scope>
    <source>
        <strain evidence="2 3">LMG 24727</strain>
    </source>
</reference>
<name>A0A974PER8_9BACL</name>
<dbReference type="EMBL" id="CP068595">
    <property type="protein sequence ID" value="QQZ62151.1"/>
    <property type="molecule type" value="Genomic_DNA"/>
</dbReference>